<keyword evidence="2" id="KW-1185">Reference proteome</keyword>
<dbReference type="STRING" id="31246.A0A183NEM9"/>
<dbReference type="Proteomes" id="UP000269396">
    <property type="component" value="Unassembled WGS sequence"/>
</dbReference>
<reference evidence="1 2" key="1">
    <citation type="submission" date="2018-11" db="EMBL/GenBank/DDBJ databases">
        <authorList>
            <consortium name="Pathogen Informatics"/>
        </authorList>
    </citation>
    <scope>NUCLEOTIDE SEQUENCE [LARGE SCALE GENOMIC DNA]</scope>
    <source>
        <strain>Denwood</strain>
        <strain evidence="2">Zambia</strain>
    </source>
</reference>
<evidence type="ECO:0000313" key="1">
    <source>
        <dbReference type="EMBL" id="VDO71244.1"/>
    </source>
</evidence>
<proteinExistence type="predicted"/>
<gene>
    <name evidence="1" type="ORF">SMTD_LOCUS565</name>
</gene>
<organism evidence="1 2">
    <name type="scientific">Schistosoma mattheei</name>
    <dbReference type="NCBI Taxonomy" id="31246"/>
    <lineage>
        <taxon>Eukaryota</taxon>
        <taxon>Metazoa</taxon>
        <taxon>Spiralia</taxon>
        <taxon>Lophotrochozoa</taxon>
        <taxon>Platyhelminthes</taxon>
        <taxon>Trematoda</taxon>
        <taxon>Digenea</taxon>
        <taxon>Strigeidida</taxon>
        <taxon>Schistosomatoidea</taxon>
        <taxon>Schistosomatidae</taxon>
        <taxon>Schistosoma</taxon>
    </lineage>
</organism>
<sequence>MERQLFKPKILNMSLQNDTTIIKNLKGVFESSLLNIEQMKMNLSHVTMLLKQEIKIKYENLLNQKMIDLRKTLYNEIEQKINKEKESTIRNITIVKQNEIEQLQQVNKELKLKLTKQNQEYENEIIKIKSNLEHVINKLTKDLEECQLTNKQIELKLTNECKMKENLEKQLVKLSNEMERMRNDYENLSKQAKESFFFNSFLSYSIHIY</sequence>
<name>A0A183NEM9_9TREM</name>
<accession>A0A183NEM9</accession>
<protein>
    <submittedName>
        <fullName evidence="1">Uncharacterized protein</fullName>
    </submittedName>
</protein>
<evidence type="ECO:0000313" key="2">
    <source>
        <dbReference type="Proteomes" id="UP000269396"/>
    </source>
</evidence>
<dbReference type="AlphaFoldDB" id="A0A183NEM9"/>
<dbReference type="EMBL" id="UZAL01000512">
    <property type="protein sequence ID" value="VDO71244.1"/>
    <property type="molecule type" value="Genomic_DNA"/>
</dbReference>